<evidence type="ECO:0000313" key="1">
    <source>
        <dbReference type="EMBL" id="GGJ97701.1"/>
    </source>
</evidence>
<organism evidence="1 2">
    <name type="scientific">Calditerricola satsumensis</name>
    <dbReference type="NCBI Taxonomy" id="373054"/>
    <lineage>
        <taxon>Bacteria</taxon>
        <taxon>Bacillati</taxon>
        <taxon>Bacillota</taxon>
        <taxon>Bacilli</taxon>
        <taxon>Bacillales</taxon>
        <taxon>Bacillaceae</taxon>
        <taxon>Calditerricola</taxon>
    </lineage>
</organism>
<sequence>MGLEKLIMHNVVRLYIAKRVIKMNVEEVWFELKEILKTRRFIPTLKEQATAEVLEITDDAIIIRLKKGVERKMEKSYFYKAIDILKKNGRVRQQNLQHIDTARYVLGALTLLPYFVKIREFDATEGKHKWFVKFAK</sequence>
<accession>A0A8J3B5V6</accession>
<gene>
    <name evidence="1" type="ORF">GCM10007043_09480</name>
</gene>
<dbReference type="RefSeq" id="WP_157057861.1">
    <property type="nucleotide sequence ID" value="NZ_BMOF01000013.1"/>
</dbReference>
<dbReference type="EMBL" id="BMOF01000013">
    <property type="protein sequence ID" value="GGJ97701.1"/>
    <property type="molecule type" value="Genomic_DNA"/>
</dbReference>
<reference evidence="1" key="1">
    <citation type="journal article" date="2014" name="Int. J. Syst. Evol. Microbiol.">
        <title>Complete genome sequence of Corynebacterium casei LMG S-19264T (=DSM 44701T), isolated from a smear-ripened cheese.</title>
        <authorList>
            <consortium name="US DOE Joint Genome Institute (JGI-PGF)"/>
            <person name="Walter F."/>
            <person name="Albersmeier A."/>
            <person name="Kalinowski J."/>
            <person name="Ruckert C."/>
        </authorList>
    </citation>
    <scope>NUCLEOTIDE SEQUENCE</scope>
    <source>
        <strain evidence="1">JCM 14719</strain>
    </source>
</reference>
<evidence type="ECO:0000313" key="2">
    <source>
        <dbReference type="Proteomes" id="UP000637720"/>
    </source>
</evidence>
<name>A0A8J3B5V6_9BACI</name>
<dbReference type="AlphaFoldDB" id="A0A8J3B5V6"/>
<keyword evidence="2" id="KW-1185">Reference proteome</keyword>
<dbReference type="Proteomes" id="UP000637720">
    <property type="component" value="Unassembled WGS sequence"/>
</dbReference>
<comment type="caution">
    <text evidence="1">The sequence shown here is derived from an EMBL/GenBank/DDBJ whole genome shotgun (WGS) entry which is preliminary data.</text>
</comment>
<reference evidence="1" key="2">
    <citation type="submission" date="2020-09" db="EMBL/GenBank/DDBJ databases">
        <authorList>
            <person name="Sun Q."/>
            <person name="Ohkuma M."/>
        </authorList>
    </citation>
    <scope>NUCLEOTIDE SEQUENCE</scope>
    <source>
        <strain evidence="1">JCM 14719</strain>
    </source>
</reference>
<proteinExistence type="predicted"/>
<protein>
    <submittedName>
        <fullName evidence="1">Uncharacterized protein</fullName>
    </submittedName>
</protein>